<dbReference type="InterPro" id="IPR002104">
    <property type="entry name" value="Integrase_catalytic"/>
</dbReference>
<geneLocation type="plasmid" evidence="7">
    <name>pKF715A</name>
</geneLocation>
<dbReference type="InterPro" id="IPR010998">
    <property type="entry name" value="Integrase_recombinase_N"/>
</dbReference>
<dbReference type="InterPro" id="IPR013762">
    <property type="entry name" value="Integrase-like_cat_sf"/>
</dbReference>
<dbReference type="RefSeq" id="WP_096426647.1">
    <property type="nucleotide sequence ID" value="NZ_AP015029.1"/>
</dbReference>
<evidence type="ECO:0000313" key="6">
    <source>
        <dbReference type="EMBL" id="BAW25074.1"/>
    </source>
</evidence>
<dbReference type="Proteomes" id="UP000218731">
    <property type="component" value="Chromosome 1"/>
</dbReference>
<dbReference type="EMBL" id="AP015030">
    <property type="protein sequence ID" value="BAW27105.1"/>
    <property type="molecule type" value="Genomic_DNA"/>
</dbReference>
<dbReference type="Gene3D" id="1.10.150.130">
    <property type="match status" value="1"/>
</dbReference>
<dbReference type="Pfam" id="PF00589">
    <property type="entry name" value="Phage_integrase"/>
    <property type="match status" value="1"/>
</dbReference>
<dbReference type="GO" id="GO:0006310">
    <property type="term" value="P:DNA recombination"/>
    <property type="evidence" value="ECO:0007669"/>
    <property type="project" value="UniProtKB-KW"/>
</dbReference>
<proteinExistence type="inferred from homology"/>
<dbReference type="GO" id="GO:0015074">
    <property type="term" value="P:DNA integration"/>
    <property type="evidence" value="ECO:0007669"/>
    <property type="project" value="UniProtKB-KW"/>
</dbReference>
<protein>
    <submittedName>
        <fullName evidence="7">Site-specific recombinase XerD</fullName>
    </submittedName>
</protein>
<dbReference type="PANTHER" id="PTHR30349:SF41">
    <property type="entry name" value="INTEGRASE_RECOMBINASE PROTEIN MJ0367-RELATED"/>
    <property type="match status" value="1"/>
</dbReference>
<sequence>MVTGVRVSFERAADAGLARLKHRVPQFFTENGWPYVIENRFLRSKCKRLSLKSIATVAEQLKEYLEWRELNNIAVEDISETNFEYYIDAQCSHFTKNGKPLAWNTVNSRIGGAHRFVYWCVKNNYNAHVELEYVPSRQFGDRRYKTKGHPRKKFKEPTKFLLIDDALEFIRCLGERSSVSGRTGQRNRLIAKLMLQCGLRISEAVNFPLADLPEIITTGHSTPARIIGKGEKPRVILIPNRLLADLWAYADITRARIIEVSTREISDQHLFLSEYGRKITINWIEKLFARAGASMGLHVVPHVLRHTYGSYHYIHNKDLVFLARLMGHEDPSTTEKFYVHVAKLISYTGNYEQLQVEVDNMCAGM</sequence>
<evidence type="ECO:0000256" key="4">
    <source>
        <dbReference type="ARBA" id="ARBA00023172"/>
    </source>
</evidence>
<reference evidence="7 8" key="1">
    <citation type="submission" date="2015-11" db="EMBL/GenBank/DDBJ databases">
        <title>Complete genome sequencing of a biphenyl-degrading bacterium, Pseudomonas putida KF715 (=NBRC110667).</title>
        <authorList>
            <person name="Suenaga H."/>
            <person name="Fujihara N."/>
            <person name="Watanabe T."/>
            <person name="Hirose J."/>
            <person name="Kimura N."/>
            <person name="Yamazoe A."/>
            <person name="Hosoyama A."/>
            <person name="Shimodaira J."/>
            <person name="Furukawa K."/>
        </authorList>
    </citation>
    <scope>NUCLEOTIDE SEQUENCE [LARGE SCALE GENOMIC DNA]</scope>
    <source>
        <strain evidence="7 8">KF715</strain>
        <plasmid evidence="7">pKF715A</plasmid>
        <plasmid evidence="8">Plasmid pkf715a dna</plasmid>
    </source>
</reference>
<evidence type="ECO:0000313" key="7">
    <source>
        <dbReference type="EMBL" id="BAW27105.1"/>
    </source>
</evidence>
<dbReference type="AlphaFoldDB" id="A0A1L7NNP8"/>
<name>A0A1L7NNP8_PSEPU</name>
<dbReference type="GO" id="GO:0003677">
    <property type="term" value="F:DNA binding"/>
    <property type="evidence" value="ECO:0007669"/>
    <property type="project" value="UniProtKB-KW"/>
</dbReference>
<keyword evidence="2" id="KW-0229">DNA integration</keyword>
<geneLocation type="plasmid" evidence="8">
    <name>pkf715a dna</name>
</geneLocation>
<evidence type="ECO:0000259" key="5">
    <source>
        <dbReference type="PROSITE" id="PS51898"/>
    </source>
</evidence>
<evidence type="ECO:0000313" key="8">
    <source>
        <dbReference type="Proteomes" id="UP000218731"/>
    </source>
</evidence>
<dbReference type="EMBL" id="AP015029">
    <property type="protein sequence ID" value="BAW25074.1"/>
    <property type="molecule type" value="Genomic_DNA"/>
</dbReference>
<dbReference type="CDD" id="cd00397">
    <property type="entry name" value="DNA_BRE_C"/>
    <property type="match status" value="1"/>
</dbReference>
<keyword evidence="7" id="KW-0614">Plasmid</keyword>
<feature type="domain" description="Tyr recombinase" evidence="5">
    <location>
        <begin position="156"/>
        <end position="355"/>
    </location>
</feature>
<organism evidence="7 8">
    <name type="scientific">Pseudomonas putida</name>
    <name type="common">Arthrobacter siderocapsulatus</name>
    <dbReference type="NCBI Taxonomy" id="303"/>
    <lineage>
        <taxon>Bacteria</taxon>
        <taxon>Pseudomonadati</taxon>
        <taxon>Pseudomonadota</taxon>
        <taxon>Gammaproteobacteria</taxon>
        <taxon>Pseudomonadales</taxon>
        <taxon>Pseudomonadaceae</taxon>
        <taxon>Pseudomonas</taxon>
    </lineage>
</organism>
<evidence type="ECO:0000256" key="1">
    <source>
        <dbReference type="ARBA" id="ARBA00008857"/>
    </source>
</evidence>
<dbReference type="InterPro" id="IPR011010">
    <property type="entry name" value="DNA_brk_join_enz"/>
</dbReference>
<dbReference type="PROSITE" id="PS51898">
    <property type="entry name" value="TYR_RECOMBINASE"/>
    <property type="match status" value="1"/>
</dbReference>
<keyword evidence="3" id="KW-0238">DNA-binding</keyword>
<evidence type="ECO:0000256" key="3">
    <source>
        <dbReference type="ARBA" id="ARBA00023125"/>
    </source>
</evidence>
<comment type="similarity">
    <text evidence="1">Belongs to the 'phage' integrase family.</text>
</comment>
<dbReference type="Proteomes" id="UP000218731">
    <property type="component" value="Plasmid pKF715A"/>
</dbReference>
<keyword evidence="4" id="KW-0233">DNA recombination</keyword>
<gene>
    <name evidence="6" type="ORF">KF715C_ch45010</name>
    <name evidence="7" type="ORF">KF715C_pA6000</name>
</gene>
<accession>A0A1L7NNP8</accession>
<dbReference type="Gene3D" id="1.10.443.10">
    <property type="entry name" value="Intergrase catalytic core"/>
    <property type="match status" value="1"/>
</dbReference>
<evidence type="ECO:0000256" key="2">
    <source>
        <dbReference type="ARBA" id="ARBA00022908"/>
    </source>
</evidence>
<dbReference type="InterPro" id="IPR050090">
    <property type="entry name" value="Tyrosine_recombinase_XerCD"/>
</dbReference>
<dbReference type="PANTHER" id="PTHR30349">
    <property type="entry name" value="PHAGE INTEGRASE-RELATED"/>
    <property type="match status" value="1"/>
</dbReference>
<dbReference type="SUPFAM" id="SSF56349">
    <property type="entry name" value="DNA breaking-rejoining enzymes"/>
    <property type="match status" value="1"/>
</dbReference>